<dbReference type="Proteomes" id="UP001515480">
    <property type="component" value="Unassembled WGS sequence"/>
</dbReference>
<keyword evidence="2" id="KW-1185">Reference proteome</keyword>
<sequence length="320" mass="34819">MQCCCCRDAERDPLDAHRASRANRPDGARLPKLKVEVERHGHRSRTDGSLPVVRHGTPIDGWVQLASPSASLDLAVTAVVRKVLSSGVVVDERSTSAVRLRLRKPNLSKVRFTLATAQLPTVPSYSGGHFRIEHLIRAETVGTKPRAKAEHAFVLRVLSPVPPARAAWMTVADFGGECRLELNAGGTVDLREPTLEGRLYLRGLPKLARATLKLLAIEDGEEHECYELNLLPDAPTLTTGAACKRDFSLPLHNADGEPLFSPDVPLDSARPPMGVVEHCLRLVIEPLIEEAAAWNSLPMKLVHGDQQAQSNAVPNMAAIV</sequence>
<organism evidence="1 2">
    <name type="scientific">Prymnesium parvum</name>
    <name type="common">Toxic golden alga</name>
    <dbReference type="NCBI Taxonomy" id="97485"/>
    <lineage>
        <taxon>Eukaryota</taxon>
        <taxon>Haptista</taxon>
        <taxon>Haptophyta</taxon>
        <taxon>Prymnesiophyceae</taxon>
        <taxon>Prymnesiales</taxon>
        <taxon>Prymnesiaceae</taxon>
        <taxon>Prymnesium</taxon>
    </lineage>
</organism>
<name>A0AB34JYJ6_PRYPA</name>
<accession>A0AB34JYJ6</accession>
<evidence type="ECO:0000313" key="2">
    <source>
        <dbReference type="Proteomes" id="UP001515480"/>
    </source>
</evidence>
<reference evidence="1 2" key="1">
    <citation type="journal article" date="2024" name="Science">
        <title>Giant polyketide synthase enzymes in the biosynthesis of giant marine polyether toxins.</title>
        <authorList>
            <person name="Fallon T.R."/>
            <person name="Shende V.V."/>
            <person name="Wierzbicki I.H."/>
            <person name="Pendleton A.L."/>
            <person name="Watervoot N.F."/>
            <person name="Auber R.P."/>
            <person name="Gonzalez D.J."/>
            <person name="Wisecaver J.H."/>
            <person name="Moore B.S."/>
        </authorList>
    </citation>
    <scope>NUCLEOTIDE SEQUENCE [LARGE SCALE GENOMIC DNA]</scope>
    <source>
        <strain evidence="1 2">12B1</strain>
    </source>
</reference>
<protein>
    <recommendedName>
        <fullName evidence="3">Arrestin-like N-terminal domain-containing protein</fullName>
    </recommendedName>
</protein>
<evidence type="ECO:0000313" key="1">
    <source>
        <dbReference type="EMBL" id="KAL1526980.1"/>
    </source>
</evidence>
<proteinExistence type="predicted"/>
<dbReference type="AlphaFoldDB" id="A0AB34JYJ6"/>
<comment type="caution">
    <text evidence="1">The sequence shown here is derived from an EMBL/GenBank/DDBJ whole genome shotgun (WGS) entry which is preliminary data.</text>
</comment>
<dbReference type="EMBL" id="JBGBPQ010000003">
    <property type="protein sequence ID" value="KAL1526980.1"/>
    <property type="molecule type" value="Genomic_DNA"/>
</dbReference>
<evidence type="ECO:0008006" key="3">
    <source>
        <dbReference type="Google" id="ProtNLM"/>
    </source>
</evidence>
<gene>
    <name evidence="1" type="ORF">AB1Y20_015669</name>
</gene>